<dbReference type="PANTHER" id="PTHR45954:SF1">
    <property type="entry name" value="LD33695P"/>
    <property type="match status" value="1"/>
</dbReference>
<name>A0A1H1FUP5_9FLAO</name>
<dbReference type="InterPro" id="IPR019734">
    <property type="entry name" value="TPR_rpt"/>
</dbReference>
<dbReference type="InterPro" id="IPR011990">
    <property type="entry name" value="TPR-like_helical_dom_sf"/>
</dbReference>
<dbReference type="GO" id="GO:0005092">
    <property type="term" value="F:GDP-dissociation inhibitor activity"/>
    <property type="evidence" value="ECO:0007669"/>
    <property type="project" value="TreeGrafter"/>
</dbReference>
<feature type="domain" description="HTH araC/xylS-type" evidence="7">
    <location>
        <begin position="401"/>
        <end position="509"/>
    </location>
</feature>
<evidence type="ECO:0000256" key="1">
    <source>
        <dbReference type="ARBA" id="ARBA00004496"/>
    </source>
</evidence>
<evidence type="ECO:0000313" key="8">
    <source>
        <dbReference type="EMBL" id="SDR04236.1"/>
    </source>
</evidence>
<dbReference type="EMBL" id="FNKL01000004">
    <property type="protein sequence ID" value="SDR04236.1"/>
    <property type="molecule type" value="Genomic_DNA"/>
</dbReference>
<dbReference type="InterPro" id="IPR052386">
    <property type="entry name" value="GPSM"/>
</dbReference>
<dbReference type="Gene3D" id="1.10.10.60">
    <property type="entry name" value="Homeodomain-like"/>
    <property type="match status" value="1"/>
</dbReference>
<dbReference type="AlphaFoldDB" id="A0A1H1FUP5"/>
<feature type="signal peptide" evidence="6">
    <location>
        <begin position="1"/>
        <end position="17"/>
    </location>
</feature>
<comment type="subcellular location">
    <subcellularLocation>
        <location evidence="1">Cytoplasm</location>
    </subcellularLocation>
</comment>
<proteinExistence type="predicted"/>
<dbReference type="PROSITE" id="PS01124">
    <property type="entry name" value="HTH_ARAC_FAMILY_2"/>
    <property type="match status" value="1"/>
</dbReference>
<keyword evidence="9" id="KW-1185">Reference proteome</keyword>
<dbReference type="RefSeq" id="WP_089756756.1">
    <property type="nucleotide sequence ID" value="NZ_FNKL01000004.1"/>
</dbReference>
<evidence type="ECO:0000256" key="4">
    <source>
        <dbReference type="PROSITE-ProRule" id="PRU00339"/>
    </source>
</evidence>
<reference evidence="9" key="1">
    <citation type="submission" date="2016-10" db="EMBL/GenBank/DDBJ databases">
        <authorList>
            <person name="Varghese N."/>
            <person name="Submissions S."/>
        </authorList>
    </citation>
    <scope>NUCLEOTIDE SEQUENCE [LARGE SCALE GENOMIC DNA]</scope>
    <source>
        <strain evidence="9">DSM 17072</strain>
    </source>
</reference>
<keyword evidence="8" id="KW-0238">DNA-binding</keyword>
<dbReference type="Proteomes" id="UP000199627">
    <property type="component" value="Unassembled WGS sequence"/>
</dbReference>
<dbReference type="Gene3D" id="1.25.40.10">
    <property type="entry name" value="Tetratricopeptide repeat domain"/>
    <property type="match status" value="2"/>
</dbReference>
<dbReference type="SMART" id="SM00028">
    <property type="entry name" value="TPR"/>
    <property type="match status" value="4"/>
</dbReference>
<dbReference type="Pfam" id="PF13424">
    <property type="entry name" value="TPR_12"/>
    <property type="match status" value="1"/>
</dbReference>
<accession>A0A1H1FUP5</accession>
<evidence type="ECO:0000256" key="6">
    <source>
        <dbReference type="SAM" id="SignalP"/>
    </source>
</evidence>
<sequence length="526" mass="61129">MKLLTLLFVFFTGIYHAQDLAAFNAIYTKTYLETSQKDFDKALKVADSLYSISETPLLQTKSLMLTATLYQQAGNFEKAINYALQSEKIIENTDNAIWKARVYGFLSSQYRFIGLFEKSKKYFEIGLNTAKDITNPEVANNTKAMMMQEMAYNNIGRRKFQSSIENAKKAEEYTEKTTSSKQYLTITNEQLLGCSYYNVGKFEESFRHYQKALEMSKNTPENYMTALIHSGLTLLYVEKKDLKKAKEHLDITLRIAEESKNPSLKNEVYNTSEKYYAATKDLEDYVQTKEKHDTVKKILQKNQQLAANKSYSKIDKENVEIKRNDSSKTIIIFIIVLLFLIGIILFIRYRKIQRLNIEHFKKITKELDEKRSVPLPVVAEMIEEEESQSISQRMMSSETEQRILDFLQKFEESKLFTNNSVSLSYLATYCETNSRYLSYIINTHKDGDFNNYINTLRINYVITNLRNNPLYRKYKLATLAEDAGFSSANKFSLIFKKVTSFSPSTFIKYLNEEGLQDQNVAELREV</sequence>
<dbReference type="GO" id="GO:0001965">
    <property type="term" value="F:G-protein alpha-subunit binding"/>
    <property type="evidence" value="ECO:0007669"/>
    <property type="project" value="TreeGrafter"/>
</dbReference>
<dbReference type="GO" id="GO:0003700">
    <property type="term" value="F:DNA-binding transcription factor activity"/>
    <property type="evidence" value="ECO:0007669"/>
    <property type="project" value="InterPro"/>
</dbReference>
<dbReference type="InterPro" id="IPR018060">
    <property type="entry name" value="HTH_AraC"/>
</dbReference>
<gene>
    <name evidence="8" type="ORF">SAMN05421664_3255</name>
</gene>
<evidence type="ECO:0000259" key="7">
    <source>
        <dbReference type="PROSITE" id="PS01124"/>
    </source>
</evidence>
<feature type="repeat" description="TPR" evidence="4">
    <location>
        <begin position="186"/>
        <end position="219"/>
    </location>
</feature>
<evidence type="ECO:0000313" key="9">
    <source>
        <dbReference type="Proteomes" id="UP000199627"/>
    </source>
</evidence>
<keyword evidence="6" id="KW-0732">Signal</keyword>
<keyword evidence="2" id="KW-0963">Cytoplasm</keyword>
<dbReference type="OrthoDB" id="5295174at2"/>
<dbReference type="GO" id="GO:0005938">
    <property type="term" value="C:cell cortex"/>
    <property type="evidence" value="ECO:0007669"/>
    <property type="project" value="TreeGrafter"/>
</dbReference>
<keyword evidence="3" id="KW-0677">Repeat</keyword>
<dbReference type="SMART" id="SM00342">
    <property type="entry name" value="HTH_ARAC"/>
    <property type="match status" value="1"/>
</dbReference>
<dbReference type="PANTHER" id="PTHR45954">
    <property type="entry name" value="LD33695P"/>
    <property type="match status" value="1"/>
</dbReference>
<evidence type="ECO:0000256" key="2">
    <source>
        <dbReference type="ARBA" id="ARBA00022490"/>
    </source>
</evidence>
<organism evidence="8 9">
    <name type="scientific">Chryseobacterium soldanellicola</name>
    <dbReference type="NCBI Taxonomy" id="311333"/>
    <lineage>
        <taxon>Bacteria</taxon>
        <taxon>Pseudomonadati</taxon>
        <taxon>Bacteroidota</taxon>
        <taxon>Flavobacteriia</taxon>
        <taxon>Flavobacteriales</taxon>
        <taxon>Weeksellaceae</taxon>
        <taxon>Chryseobacterium group</taxon>
        <taxon>Chryseobacterium</taxon>
    </lineage>
</organism>
<feature type="chain" id="PRO_5011770759" evidence="6">
    <location>
        <begin position="18"/>
        <end position="526"/>
    </location>
</feature>
<keyword evidence="5" id="KW-0472">Membrane</keyword>
<dbReference type="SUPFAM" id="SSF48452">
    <property type="entry name" value="TPR-like"/>
    <property type="match status" value="1"/>
</dbReference>
<keyword evidence="5" id="KW-0812">Transmembrane</keyword>
<evidence type="ECO:0000256" key="5">
    <source>
        <dbReference type="SAM" id="Phobius"/>
    </source>
</evidence>
<protein>
    <submittedName>
        <fullName evidence="8">AraC-type DNA-binding protein</fullName>
    </submittedName>
</protein>
<dbReference type="PROSITE" id="PS50005">
    <property type="entry name" value="TPR"/>
    <property type="match status" value="1"/>
</dbReference>
<dbReference type="GO" id="GO:0043565">
    <property type="term" value="F:sequence-specific DNA binding"/>
    <property type="evidence" value="ECO:0007669"/>
    <property type="project" value="InterPro"/>
</dbReference>
<keyword evidence="4" id="KW-0802">TPR repeat</keyword>
<evidence type="ECO:0000256" key="3">
    <source>
        <dbReference type="ARBA" id="ARBA00022737"/>
    </source>
</evidence>
<dbReference type="STRING" id="311333.SAMN05421664_3255"/>
<keyword evidence="5" id="KW-1133">Transmembrane helix</keyword>
<feature type="transmembrane region" description="Helical" evidence="5">
    <location>
        <begin position="330"/>
        <end position="349"/>
    </location>
</feature>